<organism evidence="3">
    <name type="scientific">Cuerna arida</name>
    <dbReference type="NCBI Taxonomy" id="1464854"/>
    <lineage>
        <taxon>Eukaryota</taxon>
        <taxon>Metazoa</taxon>
        <taxon>Ecdysozoa</taxon>
        <taxon>Arthropoda</taxon>
        <taxon>Hexapoda</taxon>
        <taxon>Insecta</taxon>
        <taxon>Pterygota</taxon>
        <taxon>Neoptera</taxon>
        <taxon>Paraneoptera</taxon>
        <taxon>Hemiptera</taxon>
        <taxon>Auchenorrhyncha</taxon>
        <taxon>Membracoidea</taxon>
        <taxon>Cicadellidae</taxon>
        <taxon>Cicadellinae</taxon>
        <taxon>Proconiini</taxon>
        <taxon>Cuerna</taxon>
    </lineage>
</organism>
<dbReference type="Pfam" id="PF13837">
    <property type="entry name" value="Myb_DNA-bind_4"/>
    <property type="match status" value="1"/>
</dbReference>
<feature type="domain" description="Myb/SANT-like DNA-binding" evidence="2">
    <location>
        <begin position="8"/>
        <end position="93"/>
    </location>
</feature>
<evidence type="ECO:0000259" key="2">
    <source>
        <dbReference type="Pfam" id="PF13837"/>
    </source>
</evidence>
<evidence type="ECO:0000256" key="1">
    <source>
        <dbReference type="SAM" id="Coils"/>
    </source>
</evidence>
<name>A0A1B6G8Y7_9HEMI</name>
<feature type="coiled-coil region" evidence="1">
    <location>
        <begin position="153"/>
        <end position="180"/>
    </location>
</feature>
<reference evidence="3" key="1">
    <citation type="submission" date="2015-11" db="EMBL/GenBank/DDBJ databases">
        <title>De novo transcriptome assembly of four potential Pierce s Disease insect vectors from Arizona vineyards.</title>
        <authorList>
            <person name="Tassone E.E."/>
        </authorList>
    </citation>
    <scope>NUCLEOTIDE SEQUENCE</scope>
</reference>
<protein>
    <recommendedName>
        <fullName evidence="2">Myb/SANT-like DNA-binding domain-containing protein</fullName>
    </recommendedName>
</protein>
<keyword evidence="1" id="KW-0175">Coiled coil</keyword>
<accession>A0A1B6G8Y7</accession>
<dbReference type="Gene3D" id="1.10.10.60">
    <property type="entry name" value="Homeodomain-like"/>
    <property type="match status" value="1"/>
</dbReference>
<dbReference type="InterPro" id="IPR044822">
    <property type="entry name" value="Myb_DNA-bind_4"/>
</dbReference>
<gene>
    <name evidence="3" type="ORF">g.6526</name>
</gene>
<proteinExistence type="predicted"/>
<sequence length="225" mass="26707">GADKSDKQVWDQKMTLCLIDEYRNHLQDFIYPQGTMIRDIWERISLNMHAKGYKISAGVCDQKWRQLKKTFKYNQTERKTKPKWIYYEALEDILNNDEITKRISWKQRSTIKQHPLFSTEEDSFVDEESVNDNTSVQREDINEGPPKWFDVFLKQYQEDEEQKRKTLQKMHSDLVALERQKCILLENLIKKIPNPETVPKIIGAVSLSQEVFENDEKLNCTFNGV</sequence>
<feature type="non-terminal residue" evidence="3">
    <location>
        <position position="1"/>
    </location>
</feature>
<evidence type="ECO:0000313" key="3">
    <source>
        <dbReference type="EMBL" id="JAS58905.1"/>
    </source>
</evidence>
<dbReference type="EMBL" id="GECZ01010864">
    <property type="protein sequence ID" value="JAS58905.1"/>
    <property type="molecule type" value="Transcribed_RNA"/>
</dbReference>
<dbReference type="AlphaFoldDB" id="A0A1B6G8Y7"/>